<dbReference type="STRING" id="1314674.A0A0D7AV04"/>
<feature type="region of interest" description="Disordered" evidence="1">
    <location>
        <begin position="563"/>
        <end position="593"/>
    </location>
</feature>
<feature type="compositionally biased region" description="Basic and acidic residues" evidence="1">
    <location>
        <begin position="245"/>
        <end position="257"/>
    </location>
</feature>
<keyword evidence="3" id="KW-1185">Reference proteome</keyword>
<sequence>MLASDGGLINFTSAEGGFALLPEDRATSSRISSSPSRASSVVEDDSGSISFDIKPFRKGWAKGARADFLDEAYHGFQAARTRGTHSVADYITNTVNEYCARFTWWIDPPRLPTTDELEREDDDLPPALGSQKAARLKRITVGIRNYLDRLAQRAAPITLMTPKQIEKDPVASLIATIGGAKVGQRRARTGYQLWSMSHFKHAVKNGVDNTVTQAGIDRQKDRIGVVQAQTVAAYEALPAFERQKYEDESRREQEELRQRKKDSKWMPQQLSPEEIQLALDKLPHSLIALFDGLRALTGWNFDVFYSGPDPRAGGQVATLSVHSGVDRSPIPRDFPTAGGAEGLARRRLVEAAIGDFALRCFSTADRQAACLPNDTLNQTAPPFLAWRPSSWEAALKHTSASTALPESKSTKRKQPGDSQSGSRKKTSIADNNNNEPSQTKKSKSQRTQSTRQTRRKHDEDVSDSDIEHSAQVSDEASHDHVVHSEETTLQNPIAPTSGPTDTPSGPTQSAMPTPSPVDLVMPPFPGSVDAEMADAESSGDTDMPIDPVLVALSALTPNHSLEETAAPVRRSTRKAADKTMAKPSPATVESSIKTRTTKPRLPPAAKAIIFGKGPAVTPDYIKNAQKLFAELNEEAEWDECVEMYMEYERSRGYARAMLASGRRPQTLVRYVKAARTLPQDRMLPLLWPETVKETEEVFWGWWRWLQPAWRSIDTDDENGAPICSPIALSTRPPVPYDADWSGLDASGVNGLLNVMTFIYFWGRQVKVDKKGQSQWLEALGEVRWVLDCLCGEP</sequence>
<accession>A0A0D7AV04</accession>
<dbReference type="Proteomes" id="UP000054007">
    <property type="component" value="Unassembled WGS sequence"/>
</dbReference>
<gene>
    <name evidence="2" type="ORF">CYLTODRAFT_459326</name>
</gene>
<feature type="compositionally biased region" description="Low complexity" evidence="1">
    <location>
        <begin position="495"/>
        <end position="507"/>
    </location>
</feature>
<protein>
    <submittedName>
        <fullName evidence="2">Uncharacterized protein</fullName>
    </submittedName>
</protein>
<evidence type="ECO:0000313" key="2">
    <source>
        <dbReference type="EMBL" id="KIY62057.1"/>
    </source>
</evidence>
<evidence type="ECO:0000256" key="1">
    <source>
        <dbReference type="SAM" id="MobiDB-lite"/>
    </source>
</evidence>
<organism evidence="2 3">
    <name type="scientific">Cylindrobasidium torrendii FP15055 ss-10</name>
    <dbReference type="NCBI Taxonomy" id="1314674"/>
    <lineage>
        <taxon>Eukaryota</taxon>
        <taxon>Fungi</taxon>
        <taxon>Dikarya</taxon>
        <taxon>Basidiomycota</taxon>
        <taxon>Agaricomycotina</taxon>
        <taxon>Agaricomycetes</taxon>
        <taxon>Agaricomycetidae</taxon>
        <taxon>Agaricales</taxon>
        <taxon>Marasmiineae</taxon>
        <taxon>Physalacriaceae</taxon>
        <taxon>Cylindrobasidium</taxon>
    </lineage>
</organism>
<name>A0A0D7AV04_9AGAR</name>
<dbReference type="EMBL" id="KN880830">
    <property type="protein sequence ID" value="KIY62057.1"/>
    <property type="molecule type" value="Genomic_DNA"/>
</dbReference>
<evidence type="ECO:0000313" key="3">
    <source>
        <dbReference type="Proteomes" id="UP000054007"/>
    </source>
</evidence>
<dbReference type="AlphaFoldDB" id="A0A0D7AV04"/>
<dbReference type="OrthoDB" id="2683861at2759"/>
<feature type="region of interest" description="Disordered" evidence="1">
    <location>
        <begin position="245"/>
        <end position="267"/>
    </location>
</feature>
<proteinExistence type="predicted"/>
<feature type="compositionally biased region" description="Basic and acidic residues" evidence="1">
    <location>
        <begin position="475"/>
        <end position="486"/>
    </location>
</feature>
<reference evidence="2 3" key="1">
    <citation type="journal article" date="2015" name="Fungal Genet. Biol.">
        <title>Evolution of novel wood decay mechanisms in Agaricales revealed by the genome sequences of Fistulina hepatica and Cylindrobasidium torrendii.</title>
        <authorList>
            <person name="Floudas D."/>
            <person name="Held B.W."/>
            <person name="Riley R."/>
            <person name="Nagy L.G."/>
            <person name="Koehler G."/>
            <person name="Ransdell A.S."/>
            <person name="Younus H."/>
            <person name="Chow J."/>
            <person name="Chiniquy J."/>
            <person name="Lipzen A."/>
            <person name="Tritt A."/>
            <person name="Sun H."/>
            <person name="Haridas S."/>
            <person name="LaButti K."/>
            <person name="Ohm R.A."/>
            <person name="Kues U."/>
            <person name="Blanchette R.A."/>
            <person name="Grigoriev I.V."/>
            <person name="Minto R.E."/>
            <person name="Hibbett D.S."/>
        </authorList>
    </citation>
    <scope>NUCLEOTIDE SEQUENCE [LARGE SCALE GENOMIC DNA]</scope>
    <source>
        <strain evidence="2 3">FP15055 ss-10</strain>
    </source>
</reference>
<feature type="region of interest" description="Disordered" evidence="1">
    <location>
        <begin position="396"/>
        <end position="544"/>
    </location>
</feature>